<dbReference type="AlphaFoldDB" id="A0A645HSD5"/>
<reference evidence="1" key="1">
    <citation type="submission" date="2019-08" db="EMBL/GenBank/DDBJ databases">
        <authorList>
            <person name="Kucharzyk K."/>
            <person name="Murdoch R.W."/>
            <person name="Higgins S."/>
            <person name="Loffler F."/>
        </authorList>
    </citation>
    <scope>NUCLEOTIDE SEQUENCE</scope>
</reference>
<gene>
    <name evidence="1" type="ORF">SDC9_189315</name>
</gene>
<organism evidence="1">
    <name type="scientific">bioreactor metagenome</name>
    <dbReference type="NCBI Taxonomy" id="1076179"/>
    <lineage>
        <taxon>unclassified sequences</taxon>
        <taxon>metagenomes</taxon>
        <taxon>ecological metagenomes</taxon>
    </lineage>
</organism>
<name>A0A645HSD5_9ZZZZ</name>
<accession>A0A645HSD5</accession>
<comment type="caution">
    <text evidence="1">The sequence shown here is derived from an EMBL/GenBank/DDBJ whole genome shotgun (WGS) entry which is preliminary data.</text>
</comment>
<proteinExistence type="predicted"/>
<sequence>MNHIKQQRLEDTLRALCEELDHHLEDLYGERYPLHPNRLPRGRASSVFYDGLFSAGTMFTLGYGSKAGRGYIVDIDIRTLSKVAPEDRLEIEAEAIRFIEERLPIHFPERELKVAKDGTVYKIVGDFSLGTV</sequence>
<dbReference type="EMBL" id="VSSQ01099022">
    <property type="protein sequence ID" value="MPN41760.1"/>
    <property type="molecule type" value="Genomic_DNA"/>
</dbReference>
<protein>
    <submittedName>
        <fullName evidence="1">Uncharacterized protein</fullName>
    </submittedName>
</protein>
<evidence type="ECO:0000313" key="1">
    <source>
        <dbReference type="EMBL" id="MPN41760.1"/>
    </source>
</evidence>